<dbReference type="PROSITE" id="PS00600">
    <property type="entry name" value="AA_TRANSFER_CLASS_3"/>
    <property type="match status" value="1"/>
</dbReference>
<proteinExistence type="inferred from homology"/>
<evidence type="ECO:0000313" key="3">
    <source>
        <dbReference type="EMBL" id="MFC4201649.1"/>
    </source>
</evidence>
<keyword evidence="3" id="KW-0032">Aminotransferase</keyword>
<accession>A0ABV8NXG9</accession>
<organism evidence="3 4">
    <name type="scientific">Candidimonas humi</name>
    <dbReference type="NCBI Taxonomy" id="683355"/>
    <lineage>
        <taxon>Bacteria</taxon>
        <taxon>Pseudomonadati</taxon>
        <taxon>Pseudomonadota</taxon>
        <taxon>Betaproteobacteria</taxon>
        <taxon>Burkholderiales</taxon>
        <taxon>Alcaligenaceae</taxon>
        <taxon>Candidimonas</taxon>
    </lineage>
</organism>
<keyword evidence="4" id="KW-1185">Reference proteome</keyword>
<keyword evidence="2" id="KW-0663">Pyridoxal phosphate</keyword>
<comment type="caution">
    <text evidence="3">The sequence shown here is derived from an EMBL/GenBank/DDBJ whole genome shotgun (WGS) entry which is preliminary data.</text>
</comment>
<dbReference type="PANTHER" id="PTHR43713">
    <property type="entry name" value="GLUTAMATE-1-SEMIALDEHYDE 2,1-AMINOMUTASE"/>
    <property type="match status" value="1"/>
</dbReference>
<dbReference type="RefSeq" id="WP_217965561.1">
    <property type="nucleotide sequence ID" value="NZ_JAHTBN010000007.1"/>
</dbReference>
<evidence type="ECO:0000313" key="4">
    <source>
        <dbReference type="Proteomes" id="UP001595848"/>
    </source>
</evidence>
<dbReference type="GO" id="GO:0008483">
    <property type="term" value="F:transaminase activity"/>
    <property type="evidence" value="ECO:0007669"/>
    <property type="project" value="UniProtKB-KW"/>
</dbReference>
<evidence type="ECO:0000256" key="2">
    <source>
        <dbReference type="RuleBase" id="RU003560"/>
    </source>
</evidence>
<sequence length="419" mass="45479">MTATQTAASRQIDNDNELMDTNLRSRAERVIPGGMYGHLNAKALPPGYPQFFERAQGCRVWDVNGREYIDFMCSWGPVIAGHKHPGIEEAARRQASLGDCMNGPTGRLVELAERLVGMLPHADWAMFQKNGTDATTTALTIARAGTGKRKILLAKGAYHGAAPWCSPSVAGVTAEDRAHLIYFAFNDVASLEQAARQAGDDLAAILVSAFRHDLGVPQELPDPAFARKARELCDARGAALVLDEVRAGMRLSLSGSWEGLGVRPDLAAWSKAIANGYALAAVTGNDRYRRAAQQIYITGSFWMGGVAMAAALATLDVLERSNAVEHFENMGLRLRLGLQRQADKYGLPLKQTGPVQLPSVMFEQDADFAKGSLFAAEALKQGVYLHHRHNMFLSLAHSERDIDLALQVTDHAFSKVAAL</sequence>
<comment type="similarity">
    <text evidence="2">Belongs to the class-III pyridoxal-phosphate-dependent aminotransferase family.</text>
</comment>
<evidence type="ECO:0000256" key="1">
    <source>
        <dbReference type="ARBA" id="ARBA00001933"/>
    </source>
</evidence>
<dbReference type="InterPro" id="IPR005814">
    <property type="entry name" value="Aminotrans_3"/>
</dbReference>
<name>A0ABV8NXG9_9BURK</name>
<gene>
    <name evidence="3" type="ORF">ACFOY1_11855</name>
</gene>
<dbReference type="Pfam" id="PF00202">
    <property type="entry name" value="Aminotran_3"/>
    <property type="match status" value="1"/>
</dbReference>
<protein>
    <submittedName>
        <fullName evidence="3">Aminotransferase class III-fold pyridoxal phosphate-dependent enzyme</fullName>
    </submittedName>
</protein>
<comment type="cofactor">
    <cofactor evidence="1">
        <name>pyridoxal 5'-phosphate</name>
        <dbReference type="ChEBI" id="CHEBI:597326"/>
    </cofactor>
</comment>
<keyword evidence="3" id="KW-0808">Transferase</keyword>
<dbReference type="Proteomes" id="UP001595848">
    <property type="component" value="Unassembled WGS sequence"/>
</dbReference>
<dbReference type="EMBL" id="JBHSBV010000004">
    <property type="protein sequence ID" value="MFC4201649.1"/>
    <property type="molecule type" value="Genomic_DNA"/>
</dbReference>
<dbReference type="InterPro" id="IPR049704">
    <property type="entry name" value="Aminotrans_3_PPA_site"/>
</dbReference>
<reference evidence="4" key="1">
    <citation type="journal article" date="2019" name="Int. J. Syst. Evol. Microbiol.">
        <title>The Global Catalogue of Microorganisms (GCM) 10K type strain sequencing project: providing services to taxonomists for standard genome sequencing and annotation.</title>
        <authorList>
            <consortium name="The Broad Institute Genomics Platform"/>
            <consortium name="The Broad Institute Genome Sequencing Center for Infectious Disease"/>
            <person name="Wu L."/>
            <person name="Ma J."/>
        </authorList>
    </citation>
    <scope>NUCLEOTIDE SEQUENCE [LARGE SCALE GENOMIC DNA]</scope>
    <source>
        <strain evidence="4">LMG 24813</strain>
    </source>
</reference>
<dbReference type="PANTHER" id="PTHR43713:SF3">
    <property type="entry name" value="GLUTAMATE-1-SEMIALDEHYDE 2,1-AMINOMUTASE 1, CHLOROPLASTIC-RELATED"/>
    <property type="match status" value="1"/>
</dbReference>